<organism evidence="2 3">
    <name type="scientific">Oryza sativa subsp. japonica</name>
    <name type="common">Rice</name>
    <dbReference type="NCBI Taxonomy" id="39947"/>
    <lineage>
        <taxon>Eukaryota</taxon>
        <taxon>Viridiplantae</taxon>
        <taxon>Streptophyta</taxon>
        <taxon>Embryophyta</taxon>
        <taxon>Tracheophyta</taxon>
        <taxon>Spermatophyta</taxon>
        <taxon>Magnoliopsida</taxon>
        <taxon>Liliopsida</taxon>
        <taxon>Poales</taxon>
        <taxon>Poaceae</taxon>
        <taxon>BOP clade</taxon>
        <taxon>Oryzoideae</taxon>
        <taxon>Oryzeae</taxon>
        <taxon>Oryzinae</taxon>
        <taxon>Oryza</taxon>
        <taxon>Oryza sativa</taxon>
    </lineage>
</organism>
<reference evidence="3" key="1">
    <citation type="journal article" date="2005" name="Nature">
        <title>The map-based sequence of the rice genome.</title>
        <authorList>
            <consortium name="International rice genome sequencing project (IRGSP)"/>
            <person name="Matsumoto T."/>
            <person name="Wu J."/>
            <person name="Kanamori H."/>
            <person name="Katayose Y."/>
            <person name="Fujisawa M."/>
            <person name="Namiki N."/>
            <person name="Mizuno H."/>
            <person name="Yamamoto K."/>
            <person name="Antonio B.A."/>
            <person name="Baba T."/>
            <person name="Sakata K."/>
            <person name="Nagamura Y."/>
            <person name="Aoki H."/>
            <person name="Arikawa K."/>
            <person name="Arita K."/>
            <person name="Bito T."/>
            <person name="Chiden Y."/>
            <person name="Fujitsuka N."/>
            <person name="Fukunaka R."/>
            <person name="Hamada M."/>
            <person name="Harada C."/>
            <person name="Hayashi A."/>
            <person name="Hijishita S."/>
            <person name="Honda M."/>
            <person name="Hosokawa S."/>
            <person name="Ichikawa Y."/>
            <person name="Idonuma A."/>
            <person name="Iijima M."/>
            <person name="Ikeda M."/>
            <person name="Ikeno M."/>
            <person name="Ito K."/>
            <person name="Ito S."/>
            <person name="Ito T."/>
            <person name="Ito Y."/>
            <person name="Ito Y."/>
            <person name="Iwabuchi A."/>
            <person name="Kamiya K."/>
            <person name="Karasawa W."/>
            <person name="Kurita K."/>
            <person name="Katagiri S."/>
            <person name="Kikuta A."/>
            <person name="Kobayashi H."/>
            <person name="Kobayashi N."/>
            <person name="Machita K."/>
            <person name="Maehara T."/>
            <person name="Masukawa M."/>
            <person name="Mizubayashi T."/>
            <person name="Mukai Y."/>
            <person name="Nagasaki H."/>
            <person name="Nagata Y."/>
            <person name="Naito S."/>
            <person name="Nakashima M."/>
            <person name="Nakama Y."/>
            <person name="Nakamichi Y."/>
            <person name="Nakamura M."/>
            <person name="Meguro A."/>
            <person name="Negishi M."/>
            <person name="Ohta I."/>
            <person name="Ohta T."/>
            <person name="Okamoto M."/>
            <person name="Ono N."/>
            <person name="Saji S."/>
            <person name="Sakaguchi M."/>
            <person name="Sakai K."/>
            <person name="Shibata M."/>
            <person name="Shimokawa T."/>
            <person name="Song J."/>
            <person name="Takazaki Y."/>
            <person name="Terasawa K."/>
            <person name="Tsugane M."/>
            <person name="Tsuji K."/>
            <person name="Ueda S."/>
            <person name="Waki K."/>
            <person name="Yamagata H."/>
            <person name="Yamamoto M."/>
            <person name="Yamamoto S."/>
            <person name="Yamane H."/>
            <person name="Yoshiki S."/>
            <person name="Yoshihara R."/>
            <person name="Yukawa K."/>
            <person name="Zhong H."/>
            <person name="Yano M."/>
            <person name="Yuan Q."/>
            <person name="Ouyang S."/>
            <person name="Liu J."/>
            <person name="Jones K.M."/>
            <person name="Gansberger K."/>
            <person name="Moffat K."/>
            <person name="Hill J."/>
            <person name="Bera J."/>
            <person name="Fadrosh D."/>
            <person name="Jin S."/>
            <person name="Johri S."/>
            <person name="Kim M."/>
            <person name="Overton L."/>
            <person name="Reardon M."/>
            <person name="Tsitrin T."/>
            <person name="Vuong H."/>
            <person name="Weaver B."/>
            <person name="Ciecko A."/>
            <person name="Tallon L."/>
            <person name="Jackson J."/>
            <person name="Pai G."/>
            <person name="Aken S.V."/>
            <person name="Utterback T."/>
            <person name="Reidmuller S."/>
            <person name="Feldblyum T."/>
            <person name="Hsiao J."/>
            <person name="Zismann V."/>
            <person name="Iobst S."/>
            <person name="de Vazeille A.R."/>
            <person name="Buell C.R."/>
            <person name="Ying K."/>
            <person name="Li Y."/>
            <person name="Lu T."/>
            <person name="Huang Y."/>
            <person name="Zhao Q."/>
            <person name="Feng Q."/>
            <person name="Zhang L."/>
            <person name="Zhu J."/>
            <person name="Weng Q."/>
            <person name="Mu J."/>
            <person name="Lu Y."/>
            <person name="Fan D."/>
            <person name="Liu Y."/>
            <person name="Guan J."/>
            <person name="Zhang Y."/>
            <person name="Yu S."/>
            <person name="Liu X."/>
            <person name="Zhang Y."/>
            <person name="Hong G."/>
            <person name="Han B."/>
            <person name="Choisne N."/>
            <person name="Demange N."/>
            <person name="Orjeda G."/>
            <person name="Samain S."/>
            <person name="Cattolico L."/>
            <person name="Pelletier E."/>
            <person name="Couloux A."/>
            <person name="Segurens B."/>
            <person name="Wincker P."/>
            <person name="D'Hont A."/>
            <person name="Scarpelli C."/>
            <person name="Weissenbach J."/>
            <person name="Salanoubat M."/>
            <person name="Quetier F."/>
            <person name="Yu Y."/>
            <person name="Kim H.R."/>
            <person name="Rambo T."/>
            <person name="Currie J."/>
            <person name="Collura K."/>
            <person name="Luo M."/>
            <person name="Yang T."/>
            <person name="Ammiraju J.S.S."/>
            <person name="Engler F."/>
            <person name="Soderlund C."/>
            <person name="Wing R.A."/>
            <person name="Palmer L.E."/>
            <person name="de la Bastide M."/>
            <person name="Spiegel L."/>
            <person name="Nascimento L."/>
            <person name="Zutavern T."/>
            <person name="O'Shaughnessy A."/>
            <person name="Dike S."/>
            <person name="Dedhia N."/>
            <person name="Preston R."/>
            <person name="Balija V."/>
            <person name="McCombie W.R."/>
            <person name="Chow T."/>
            <person name="Chen H."/>
            <person name="Chung M."/>
            <person name="Chen C."/>
            <person name="Shaw J."/>
            <person name="Wu H."/>
            <person name="Hsiao K."/>
            <person name="Chao Y."/>
            <person name="Chu M."/>
            <person name="Cheng C."/>
            <person name="Hour A."/>
            <person name="Lee P."/>
            <person name="Lin S."/>
            <person name="Lin Y."/>
            <person name="Liou J."/>
            <person name="Liu S."/>
            <person name="Hsing Y."/>
            <person name="Raghuvanshi S."/>
            <person name="Mohanty A."/>
            <person name="Bharti A.K."/>
            <person name="Gaur A."/>
            <person name="Gupta V."/>
            <person name="Kumar D."/>
            <person name="Ravi V."/>
            <person name="Vij S."/>
            <person name="Kapur A."/>
            <person name="Khurana P."/>
            <person name="Khurana P."/>
            <person name="Khurana J.P."/>
            <person name="Tyagi A.K."/>
            <person name="Gaikwad K."/>
            <person name="Singh A."/>
            <person name="Dalal V."/>
            <person name="Srivastava S."/>
            <person name="Dixit A."/>
            <person name="Pal A.K."/>
            <person name="Ghazi I.A."/>
            <person name="Yadav M."/>
            <person name="Pandit A."/>
            <person name="Bhargava A."/>
            <person name="Sureshbabu K."/>
            <person name="Batra K."/>
            <person name="Sharma T.R."/>
            <person name="Mohapatra T."/>
            <person name="Singh N.K."/>
            <person name="Messing J."/>
            <person name="Nelson A.B."/>
            <person name="Fuks G."/>
            <person name="Kavchok S."/>
            <person name="Keizer G."/>
            <person name="Linton E."/>
            <person name="Llaca V."/>
            <person name="Song R."/>
            <person name="Tanyolac B."/>
            <person name="Young S."/>
            <person name="Ho-Il K."/>
            <person name="Hahn J.H."/>
            <person name="Sangsakoo G."/>
            <person name="Vanavichit A."/>
            <person name="de Mattos Luiz.A.T."/>
            <person name="Zimmer P.D."/>
            <person name="Malone G."/>
            <person name="Dellagostin O."/>
            <person name="de Oliveira A.C."/>
            <person name="Bevan M."/>
            <person name="Bancroft I."/>
            <person name="Minx P."/>
            <person name="Cordum H."/>
            <person name="Wilson R."/>
            <person name="Cheng Z."/>
            <person name="Jin W."/>
            <person name="Jiang J."/>
            <person name="Leong S.A."/>
            <person name="Iwama H."/>
            <person name="Gojobori T."/>
            <person name="Itoh T."/>
            <person name="Niimura Y."/>
            <person name="Fujii Y."/>
            <person name="Habara T."/>
            <person name="Sakai H."/>
            <person name="Sato Y."/>
            <person name="Wilson G."/>
            <person name="Kumar K."/>
            <person name="McCouch S."/>
            <person name="Juretic N."/>
            <person name="Hoen D."/>
            <person name="Wright S."/>
            <person name="Bruskiewich R."/>
            <person name="Bureau T."/>
            <person name="Miyao A."/>
            <person name="Hirochika H."/>
            <person name="Nishikawa T."/>
            <person name="Kadowaki K."/>
            <person name="Sugiura M."/>
            <person name="Burr B."/>
            <person name="Sasaki T."/>
        </authorList>
    </citation>
    <scope>NUCLEOTIDE SEQUENCE [LARGE SCALE GENOMIC DNA]</scope>
    <source>
        <strain evidence="3">cv. Nipponbare</strain>
    </source>
</reference>
<evidence type="ECO:0000313" key="3">
    <source>
        <dbReference type="Proteomes" id="UP000000763"/>
    </source>
</evidence>
<dbReference type="AlphaFoldDB" id="Q69X13"/>
<accession>Q69X13</accession>
<reference evidence="3" key="2">
    <citation type="journal article" date="2008" name="Nucleic Acids Res.">
        <title>The rice annotation project database (RAP-DB): 2008 update.</title>
        <authorList>
            <consortium name="The rice annotation project (RAP)"/>
        </authorList>
    </citation>
    <scope>GENOME REANNOTATION</scope>
    <source>
        <strain evidence="3">cv. Nipponbare</strain>
    </source>
</reference>
<feature type="region of interest" description="Disordered" evidence="1">
    <location>
        <begin position="1"/>
        <end position="55"/>
    </location>
</feature>
<feature type="region of interest" description="Disordered" evidence="1">
    <location>
        <begin position="70"/>
        <end position="132"/>
    </location>
</feature>
<proteinExistence type="predicted"/>
<evidence type="ECO:0000256" key="1">
    <source>
        <dbReference type="SAM" id="MobiDB-lite"/>
    </source>
</evidence>
<protein>
    <submittedName>
        <fullName evidence="2">Uncharacterized protein</fullName>
    </submittedName>
</protein>
<feature type="compositionally biased region" description="Polar residues" evidence="1">
    <location>
        <begin position="1"/>
        <end position="22"/>
    </location>
</feature>
<evidence type="ECO:0000313" key="2">
    <source>
        <dbReference type="EMBL" id="BAD35538.1"/>
    </source>
</evidence>
<gene>
    <name evidence="2" type="primary">P0481H08.17</name>
</gene>
<dbReference type="Proteomes" id="UP000000763">
    <property type="component" value="Chromosome 6"/>
</dbReference>
<name>Q69X13_ORYSJ</name>
<sequence>MHIYNLTLSQQVKAKSSRTSTHPDPQQPPPKSRAPRRRRSPVRREPRSRARHCSLPLAAFSRREIEAVVTGRRGACSRLHREPPAASVDTPPACSRLHRESSSPCCREPPSPRRREPPSPPPSVDHGFSLPP</sequence>
<dbReference type="EMBL" id="AP003629">
    <property type="protein sequence ID" value="BAD35538.1"/>
    <property type="molecule type" value="Genomic_DNA"/>
</dbReference>